<evidence type="ECO:0000256" key="1">
    <source>
        <dbReference type="ARBA" id="ARBA00004442"/>
    </source>
</evidence>
<dbReference type="InterPro" id="IPR011990">
    <property type="entry name" value="TPR-like_helical_dom_sf"/>
</dbReference>
<evidence type="ECO:0000313" key="9">
    <source>
        <dbReference type="EMBL" id="KGN93122.1"/>
    </source>
</evidence>
<feature type="domain" description="RagB/SusD" evidence="7">
    <location>
        <begin position="307"/>
        <end position="628"/>
    </location>
</feature>
<name>A0ABR4XN67_9PORP</name>
<dbReference type="InterPro" id="IPR033985">
    <property type="entry name" value="SusD-like_N"/>
</dbReference>
<evidence type="ECO:0000256" key="2">
    <source>
        <dbReference type="ARBA" id="ARBA00006275"/>
    </source>
</evidence>
<evidence type="ECO:0008006" key="11">
    <source>
        <dbReference type="Google" id="ProtNLM"/>
    </source>
</evidence>
<dbReference type="SUPFAM" id="SSF48452">
    <property type="entry name" value="TPR-like"/>
    <property type="match status" value="1"/>
</dbReference>
<evidence type="ECO:0000256" key="4">
    <source>
        <dbReference type="ARBA" id="ARBA00023136"/>
    </source>
</evidence>
<keyword evidence="4" id="KW-0472">Membrane</keyword>
<comment type="caution">
    <text evidence="9">The sequence shown here is derived from an EMBL/GenBank/DDBJ whole genome shotgun (WGS) entry which is preliminary data.</text>
</comment>
<gene>
    <name evidence="9" type="ORF">HQ43_02775</name>
</gene>
<evidence type="ECO:0000313" key="10">
    <source>
        <dbReference type="Proteomes" id="UP000030101"/>
    </source>
</evidence>
<evidence type="ECO:0000256" key="5">
    <source>
        <dbReference type="ARBA" id="ARBA00023237"/>
    </source>
</evidence>
<dbReference type="EMBL" id="JQZV01000005">
    <property type="protein sequence ID" value="KGN93122.1"/>
    <property type="molecule type" value="Genomic_DNA"/>
</dbReference>
<dbReference type="RefSeq" id="WP_036789293.1">
    <property type="nucleotide sequence ID" value="NZ_JQZV01000005.1"/>
</dbReference>
<feature type="signal peptide" evidence="6">
    <location>
        <begin position="1"/>
        <end position="21"/>
    </location>
</feature>
<keyword evidence="5" id="KW-0998">Cell outer membrane</keyword>
<feature type="chain" id="PRO_5046656579" description="Starch-binding associating with outer membrane" evidence="6">
    <location>
        <begin position="22"/>
        <end position="628"/>
    </location>
</feature>
<feature type="domain" description="SusD-like N-terminal" evidence="8">
    <location>
        <begin position="86"/>
        <end position="217"/>
    </location>
</feature>
<evidence type="ECO:0000256" key="3">
    <source>
        <dbReference type="ARBA" id="ARBA00022729"/>
    </source>
</evidence>
<dbReference type="Pfam" id="PF14322">
    <property type="entry name" value="SusD-like_3"/>
    <property type="match status" value="1"/>
</dbReference>
<organism evidence="9 10">
    <name type="scientific">Porphyromonas canoris</name>
    <dbReference type="NCBI Taxonomy" id="36875"/>
    <lineage>
        <taxon>Bacteria</taxon>
        <taxon>Pseudomonadati</taxon>
        <taxon>Bacteroidota</taxon>
        <taxon>Bacteroidia</taxon>
        <taxon>Bacteroidales</taxon>
        <taxon>Porphyromonadaceae</taxon>
        <taxon>Porphyromonas</taxon>
    </lineage>
</organism>
<reference evidence="9 10" key="1">
    <citation type="submission" date="2014-08" db="EMBL/GenBank/DDBJ databases">
        <title>Porphyromonas canoris strain:OH2762 Genome sequencing.</title>
        <authorList>
            <person name="Wallis C."/>
            <person name="Deusch O."/>
            <person name="O'Flynn C."/>
            <person name="Davis I."/>
            <person name="Jospin G."/>
            <person name="Darling A.E."/>
            <person name="Coil D.A."/>
            <person name="Alexiev A."/>
            <person name="Horsfall A."/>
            <person name="Kirkwood N."/>
            <person name="Harris S."/>
            <person name="Eisen J.A."/>
        </authorList>
    </citation>
    <scope>NUCLEOTIDE SEQUENCE [LARGE SCALE GENOMIC DNA]</scope>
    <source>
        <strain evidence="10">COT-108 OH2762</strain>
    </source>
</reference>
<dbReference type="Proteomes" id="UP000030101">
    <property type="component" value="Unassembled WGS sequence"/>
</dbReference>
<comment type="subcellular location">
    <subcellularLocation>
        <location evidence="1">Cell outer membrane</location>
    </subcellularLocation>
</comment>
<evidence type="ECO:0000259" key="7">
    <source>
        <dbReference type="Pfam" id="PF07980"/>
    </source>
</evidence>
<evidence type="ECO:0000259" key="8">
    <source>
        <dbReference type="Pfam" id="PF14322"/>
    </source>
</evidence>
<evidence type="ECO:0000256" key="6">
    <source>
        <dbReference type="SAM" id="SignalP"/>
    </source>
</evidence>
<protein>
    <recommendedName>
        <fullName evidence="11">Starch-binding associating with outer membrane</fullName>
    </recommendedName>
</protein>
<dbReference type="InterPro" id="IPR012944">
    <property type="entry name" value="SusD_RagB_dom"/>
</dbReference>
<dbReference type="Pfam" id="PF07980">
    <property type="entry name" value="SusD_RagB"/>
    <property type="match status" value="1"/>
</dbReference>
<keyword evidence="3 6" id="KW-0732">Signal</keyword>
<dbReference type="PROSITE" id="PS51257">
    <property type="entry name" value="PROKAR_LIPOPROTEIN"/>
    <property type="match status" value="1"/>
</dbReference>
<dbReference type="Gene3D" id="1.25.40.390">
    <property type="match status" value="1"/>
</dbReference>
<keyword evidence="10" id="KW-1185">Reference proteome</keyword>
<proteinExistence type="inferred from homology"/>
<accession>A0ABR4XN67</accession>
<comment type="similarity">
    <text evidence="2">Belongs to the SusD family.</text>
</comment>
<sequence length="628" mass="70988">MKKIYNILLALLLMGAMGACNYLDVVPDETATVEDSFKNAKSAEKFLYSCYGSLPRLSATVSGLDFLTGDEVVTSFEHELFARFPKGTYTASDPVISYWNSLFTGIRYCYMLLDNIDKVPGMEKDKIEDYKAQAEFLIGFYHYLLIQNYGPTIIVTKVEDLNTDAKDFLPRRPLDECVKFVADKFDAAAAKLPKERTGSEYGLVTSTAAKALKAKLYVMVASPLFNGNSKFYADLKSPDGTQLMPLTFDASKWTRAVQALREAIALAEADGFELYVAKEGALSSLPEPQDPVQRSLRFAILDRDNTKEIIWGDTRQQGWYDIAAKSAPYHGSDNAYSGVGVTLNMMKRFYTENGLPIDQDPEFFAESDWWNLMDVPSGYANAEGRIPNFLFKREPRLYAWVAFQNGYYEIDNKDEKGNYARNLRRGQNGKKVVMKMLAGEPGGRGPVNNLRNNDYCPTLFLNKKLVSPAKRPGNNPQFIYPFISLADLYLLMAEASVETGDLTTAKTYLDKIRTRAGIPTVDEAWARAKEPGKANSQEGLREIVRQERMVEMYLQGQNFWDMRRWLLAETYFSQQPKGLNMKAATLEDMCQVMTVDVQRSFVSPRNYLMPIPQGEINKNRNLVQNVGY</sequence>